<proteinExistence type="predicted"/>
<gene>
    <name evidence="1" type="ORF">SteCoe_14582</name>
</gene>
<organism evidence="1 2">
    <name type="scientific">Stentor coeruleus</name>
    <dbReference type="NCBI Taxonomy" id="5963"/>
    <lineage>
        <taxon>Eukaryota</taxon>
        <taxon>Sar</taxon>
        <taxon>Alveolata</taxon>
        <taxon>Ciliophora</taxon>
        <taxon>Postciliodesmatophora</taxon>
        <taxon>Heterotrichea</taxon>
        <taxon>Heterotrichida</taxon>
        <taxon>Stentoridae</taxon>
        <taxon>Stentor</taxon>
    </lineage>
</organism>
<name>A0A1R2C5P5_9CILI</name>
<dbReference type="EMBL" id="MPUH01000273">
    <property type="protein sequence ID" value="OMJ84299.1"/>
    <property type="molecule type" value="Genomic_DNA"/>
</dbReference>
<comment type="caution">
    <text evidence="1">The sequence shown here is derived from an EMBL/GenBank/DDBJ whole genome shotgun (WGS) entry which is preliminary data.</text>
</comment>
<dbReference type="AlphaFoldDB" id="A0A1R2C5P5"/>
<dbReference type="Proteomes" id="UP000187209">
    <property type="component" value="Unassembled WGS sequence"/>
</dbReference>
<reference evidence="1 2" key="1">
    <citation type="submission" date="2016-11" db="EMBL/GenBank/DDBJ databases">
        <title>The macronuclear genome of Stentor coeruleus: a giant cell with tiny introns.</title>
        <authorList>
            <person name="Slabodnick M."/>
            <person name="Ruby J.G."/>
            <person name="Reiff S.B."/>
            <person name="Swart E.C."/>
            <person name="Gosai S."/>
            <person name="Prabakaran S."/>
            <person name="Witkowska E."/>
            <person name="Larue G.E."/>
            <person name="Fisher S."/>
            <person name="Freeman R.M."/>
            <person name="Gunawardena J."/>
            <person name="Chu W."/>
            <person name="Stover N.A."/>
            <person name="Gregory B.D."/>
            <person name="Nowacki M."/>
            <person name="Derisi J."/>
            <person name="Roy S.W."/>
            <person name="Marshall W.F."/>
            <person name="Sood P."/>
        </authorList>
    </citation>
    <scope>NUCLEOTIDE SEQUENCE [LARGE SCALE GENOMIC DNA]</scope>
    <source>
        <strain evidence="1">WM001</strain>
    </source>
</reference>
<keyword evidence="2" id="KW-1185">Reference proteome</keyword>
<evidence type="ECO:0000313" key="1">
    <source>
        <dbReference type="EMBL" id="OMJ84299.1"/>
    </source>
</evidence>
<sequence length="78" mass="8986">MNGRADSAKQLATMALRLEKLDTRTKPIIKEPEEIRKMKFKTDTFFVYSFKDSLRDAGAKIIFNSSKPLELYTSNLII</sequence>
<accession>A0A1R2C5P5</accession>
<protein>
    <submittedName>
        <fullName evidence="1">Uncharacterized protein</fullName>
    </submittedName>
</protein>
<evidence type="ECO:0000313" key="2">
    <source>
        <dbReference type="Proteomes" id="UP000187209"/>
    </source>
</evidence>